<name>A0A4Q7NRF1_9ACTN</name>
<dbReference type="InterPro" id="IPR027417">
    <property type="entry name" value="P-loop_NTPase"/>
</dbReference>
<dbReference type="InterPro" id="IPR016032">
    <property type="entry name" value="Sig_transdc_resp-reg_C-effctor"/>
</dbReference>
<evidence type="ECO:0000313" key="9">
    <source>
        <dbReference type="Proteomes" id="UP000293638"/>
    </source>
</evidence>
<dbReference type="Pfam" id="PF00486">
    <property type="entry name" value="Trans_reg_C"/>
    <property type="match status" value="1"/>
</dbReference>
<protein>
    <submittedName>
        <fullName evidence="8">SARP family transcriptional regulator</fullName>
    </submittedName>
</protein>
<feature type="domain" description="OmpR/PhoB-type" evidence="7">
    <location>
        <begin position="1"/>
        <end position="91"/>
    </location>
</feature>
<dbReference type="SUPFAM" id="SSF46894">
    <property type="entry name" value="C-terminal effector domain of the bipartite response regulators"/>
    <property type="match status" value="1"/>
</dbReference>
<dbReference type="Pfam" id="PF03704">
    <property type="entry name" value="BTAD"/>
    <property type="match status" value="1"/>
</dbReference>
<feature type="DNA-binding region" description="OmpR/PhoB-type" evidence="5">
    <location>
        <begin position="1"/>
        <end position="91"/>
    </location>
</feature>
<organism evidence="8 9">
    <name type="scientific">Motilibacter rhizosphaerae</name>
    <dbReference type="NCBI Taxonomy" id="598652"/>
    <lineage>
        <taxon>Bacteria</taxon>
        <taxon>Bacillati</taxon>
        <taxon>Actinomycetota</taxon>
        <taxon>Actinomycetes</taxon>
        <taxon>Motilibacterales</taxon>
        <taxon>Motilibacteraceae</taxon>
        <taxon>Motilibacter</taxon>
    </lineage>
</organism>
<feature type="compositionally biased region" description="Low complexity" evidence="6">
    <location>
        <begin position="249"/>
        <end position="279"/>
    </location>
</feature>
<dbReference type="SUPFAM" id="SSF52540">
    <property type="entry name" value="P-loop containing nucleoside triphosphate hydrolases"/>
    <property type="match status" value="1"/>
</dbReference>
<proteinExistence type="inferred from homology"/>
<dbReference type="InterPro" id="IPR005158">
    <property type="entry name" value="BTAD"/>
</dbReference>
<evidence type="ECO:0000256" key="4">
    <source>
        <dbReference type="ARBA" id="ARBA00023163"/>
    </source>
</evidence>
<dbReference type="InterPro" id="IPR051677">
    <property type="entry name" value="AfsR-DnrI-RedD_regulator"/>
</dbReference>
<dbReference type="AlphaFoldDB" id="A0A4Q7NRF1"/>
<dbReference type="GO" id="GO:0006355">
    <property type="term" value="P:regulation of DNA-templated transcription"/>
    <property type="evidence" value="ECO:0007669"/>
    <property type="project" value="InterPro"/>
</dbReference>
<dbReference type="EMBL" id="SGXD01000002">
    <property type="protein sequence ID" value="RZS89637.1"/>
    <property type="molecule type" value="Genomic_DNA"/>
</dbReference>
<evidence type="ECO:0000256" key="3">
    <source>
        <dbReference type="ARBA" id="ARBA00023125"/>
    </source>
</evidence>
<dbReference type="Gene3D" id="1.25.40.10">
    <property type="entry name" value="Tetratricopeptide repeat domain"/>
    <property type="match status" value="1"/>
</dbReference>
<dbReference type="InterPro" id="IPR036388">
    <property type="entry name" value="WH-like_DNA-bd_sf"/>
</dbReference>
<evidence type="ECO:0000256" key="1">
    <source>
        <dbReference type="ARBA" id="ARBA00005820"/>
    </source>
</evidence>
<feature type="region of interest" description="Disordered" evidence="6">
    <location>
        <begin position="249"/>
        <end position="282"/>
    </location>
</feature>
<dbReference type="RefSeq" id="WP_231116152.1">
    <property type="nucleotide sequence ID" value="NZ_SGXD01000002.1"/>
</dbReference>
<dbReference type="InterPro" id="IPR011990">
    <property type="entry name" value="TPR-like_helical_dom_sf"/>
</dbReference>
<dbReference type="Gene3D" id="1.10.10.10">
    <property type="entry name" value="Winged helix-like DNA-binding domain superfamily/Winged helix DNA-binding domain"/>
    <property type="match status" value="1"/>
</dbReference>
<comment type="caution">
    <text evidence="8">The sequence shown here is derived from an EMBL/GenBank/DDBJ whole genome shotgun (WGS) entry which is preliminary data.</text>
</comment>
<keyword evidence="4" id="KW-0804">Transcription</keyword>
<accession>A0A4Q7NRF1</accession>
<dbReference type="SMART" id="SM01043">
    <property type="entry name" value="BTAD"/>
    <property type="match status" value="1"/>
</dbReference>
<reference evidence="8 9" key="1">
    <citation type="submission" date="2019-02" db="EMBL/GenBank/DDBJ databases">
        <title>Genomic Encyclopedia of Type Strains, Phase IV (KMG-IV): sequencing the most valuable type-strain genomes for metagenomic binning, comparative biology and taxonomic classification.</title>
        <authorList>
            <person name="Goeker M."/>
        </authorList>
    </citation>
    <scope>NUCLEOTIDE SEQUENCE [LARGE SCALE GENOMIC DNA]</scope>
    <source>
        <strain evidence="8 9">DSM 45622</strain>
    </source>
</reference>
<dbReference type="GO" id="GO:0003677">
    <property type="term" value="F:DNA binding"/>
    <property type="evidence" value="ECO:0007669"/>
    <property type="project" value="UniProtKB-UniRule"/>
</dbReference>
<evidence type="ECO:0000256" key="2">
    <source>
        <dbReference type="ARBA" id="ARBA00023015"/>
    </source>
</evidence>
<sequence length="1148" mass="121230">MQYSVLGPLEVREGGRVLDLGTPKQRAVLAALLLERGRVVSTDRLVAVAWGDEAPPSAVGSLQVYVSNLRRILRGGGARLERRNPGYVLLVDDADVDVAQFLAAAAAAYDAAAAAEWPGAQESAERALALWRGPLLPELADEDWVRAAALALEERRAECLETLVTALLAGGRVGEALERTQQLVSEDPYRERGRWLHLVALHRAGRTPEALEGYRAHARLLDEELGLVPGADLRELHAALLRDDDALREWPGAAPAPAGPPADGGEPAPALPAASGPAPVSGLVGREDECARMSAVLDDVLAGRTRWVLLSGPAGIGKTRLAEEALRAAVAAGAREAWVRCPEEEGVPSWWPLRQLVRALGAEPDDVLVPSPDIDADTARFVVYERVTALLQSAAADGPVVVVVDDVQWADRSSLRCLAYLCGVLRDLPLGLVLTLREGEGARDVDHLLATLVRSGVADRVAVPPLSECAVATLAAQVGGTDLAPDDAAVLASRTGGNPLFVTEYARLPADERGSGIPLAVRSILGRRLARLAPSVVEVLRAAAVIGDPFPLDLLEAVAGLPLDGVAEALELAAEDQIVAPARSGTGWAFSHALLRDEVLQGLPVLRRSRLHVRAATALESAAGSDALARRAGHLLAALPLVPAATVLAACREAAQDAEARWDADAAAQWWEAALSASAALGPAEREAAERESAGPDDLLVARVDALARAGRDQTVLEVVDSAIVEAAREGRTGTIGRLAAALLRTSGAWPWAAYGTAPGVLLDRLVEVTPLVGGDPAAHVRVLAARAVGSCYSPDAALPEGLSRRALELAEELGDPAVVADAIVGRVLTYTGTAAHAEEAVALLDRLVRLRTPHARTDAVLRHNVLTMACSTLGRTDEAEEHLRRGVAGCDLLGLPVPRVQLRWAEATLVHWSGRLEEAEALLSRADVMHRRTELYESGVLHLAMLTLRWEQGRLADAGEHVDGAPEPLPWQAAAAAERGDVEAALVLLERFVPEETPFFWSTLGVTVVVALALAEVADLGAPDDRVLPLARTLLARLEPYAGFVAILGQIGIIAPVELALSRMRALLGDEPGARSSALAALELAQRAGGPCSVLRARLQLALLDPASPQRTRMLAELAREADERSMRSVARQARAADEVLRAAAPA</sequence>
<dbReference type="SMART" id="SM00862">
    <property type="entry name" value="Trans_reg_C"/>
    <property type="match status" value="1"/>
</dbReference>
<dbReference type="PANTHER" id="PTHR35807:SF1">
    <property type="entry name" value="TRANSCRIPTIONAL REGULATOR REDD"/>
    <property type="match status" value="1"/>
</dbReference>
<dbReference type="InterPro" id="IPR041664">
    <property type="entry name" value="AAA_16"/>
</dbReference>
<dbReference type="InterPro" id="IPR001867">
    <property type="entry name" value="OmpR/PhoB-type_DNA-bd"/>
</dbReference>
<dbReference type="SUPFAM" id="SSF48452">
    <property type="entry name" value="TPR-like"/>
    <property type="match status" value="2"/>
</dbReference>
<dbReference type="Gene3D" id="3.40.50.300">
    <property type="entry name" value="P-loop containing nucleotide triphosphate hydrolases"/>
    <property type="match status" value="1"/>
</dbReference>
<dbReference type="Pfam" id="PF13191">
    <property type="entry name" value="AAA_16"/>
    <property type="match status" value="1"/>
</dbReference>
<dbReference type="Proteomes" id="UP000293638">
    <property type="component" value="Unassembled WGS sequence"/>
</dbReference>
<gene>
    <name evidence="8" type="ORF">EV189_1406</name>
</gene>
<evidence type="ECO:0000313" key="8">
    <source>
        <dbReference type="EMBL" id="RZS89637.1"/>
    </source>
</evidence>
<dbReference type="CDD" id="cd15831">
    <property type="entry name" value="BTAD"/>
    <property type="match status" value="1"/>
</dbReference>
<evidence type="ECO:0000256" key="5">
    <source>
        <dbReference type="PROSITE-ProRule" id="PRU01091"/>
    </source>
</evidence>
<keyword evidence="3 5" id="KW-0238">DNA-binding</keyword>
<keyword evidence="2" id="KW-0805">Transcription regulation</keyword>
<dbReference type="PANTHER" id="PTHR35807">
    <property type="entry name" value="TRANSCRIPTIONAL REGULATOR REDD-RELATED"/>
    <property type="match status" value="1"/>
</dbReference>
<dbReference type="GO" id="GO:0000160">
    <property type="term" value="P:phosphorelay signal transduction system"/>
    <property type="evidence" value="ECO:0007669"/>
    <property type="project" value="InterPro"/>
</dbReference>
<evidence type="ECO:0000256" key="6">
    <source>
        <dbReference type="SAM" id="MobiDB-lite"/>
    </source>
</evidence>
<evidence type="ECO:0000259" key="7">
    <source>
        <dbReference type="PROSITE" id="PS51755"/>
    </source>
</evidence>
<comment type="similarity">
    <text evidence="1">Belongs to the AfsR/DnrI/RedD regulatory family.</text>
</comment>
<dbReference type="PROSITE" id="PS51755">
    <property type="entry name" value="OMPR_PHOB"/>
    <property type="match status" value="1"/>
</dbReference>
<keyword evidence="9" id="KW-1185">Reference proteome</keyword>